<gene>
    <name evidence="2" type="ORF">PoB_000249700</name>
</gene>
<name>A0AAV3XZQ4_9GAST</name>
<sequence length="74" mass="8455">MLLKGQMMRSVLGLMMMMMLTLVLSTLRVSPAEAYSLGTRVPNIPPVDQWELACKMLKQNGVNHPRCKVRTDWH</sequence>
<evidence type="ECO:0008006" key="4">
    <source>
        <dbReference type="Google" id="ProtNLM"/>
    </source>
</evidence>
<keyword evidence="1" id="KW-0732">Signal</keyword>
<evidence type="ECO:0000313" key="2">
    <source>
        <dbReference type="EMBL" id="GFN75991.1"/>
    </source>
</evidence>
<comment type="caution">
    <text evidence="2">The sequence shown here is derived from an EMBL/GenBank/DDBJ whole genome shotgun (WGS) entry which is preliminary data.</text>
</comment>
<dbReference type="EMBL" id="BLXT01000311">
    <property type="protein sequence ID" value="GFN75991.1"/>
    <property type="molecule type" value="Genomic_DNA"/>
</dbReference>
<accession>A0AAV3XZQ4</accession>
<keyword evidence="3" id="KW-1185">Reference proteome</keyword>
<feature type="chain" id="PRO_5043842376" description="Secreted protein" evidence="1">
    <location>
        <begin position="35"/>
        <end position="74"/>
    </location>
</feature>
<protein>
    <recommendedName>
        <fullName evidence="4">Secreted protein</fullName>
    </recommendedName>
</protein>
<reference evidence="2 3" key="1">
    <citation type="journal article" date="2021" name="Elife">
        <title>Chloroplast acquisition without the gene transfer in kleptoplastic sea slugs, Plakobranchus ocellatus.</title>
        <authorList>
            <person name="Maeda T."/>
            <person name="Takahashi S."/>
            <person name="Yoshida T."/>
            <person name="Shimamura S."/>
            <person name="Takaki Y."/>
            <person name="Nagai Y."/>
            <person name="Toyoda A."/>
            <person name="Suzuki Y."/>
            <person name="Arimoto A."/>
            <person name="Ishii H."/>
            <person name="Satoh N."/>
            <person name="Nishiyama T."/>
            <person name="Hasebe M."/>
            <person name="Maruyama T."/>
            <person name="Minagawa J."/>
            <person name="Obokata J."/>
            <person name="Shigenobu S."/>
        </authorList>
    </citation>
    <scope>NUCLEOTIDE SEQUENCE [LARGE SCALE GENOMIC DNA]</scope>
</reference>
<dbReference type="AlphaFoldDB" id="A0AAV3XZQ4"/>
<evidence type="ECO:0000313" key="3">
    <source>
        <dbReference type="Proteomes" id="UP000735302"/>
    </source>
</evidence>
<feature type="signal peptide" evidence="1">
    <location>
        <begin position="1"/>
        <end position="34"/>
    </location>
</feature>
<proteinExistence type="predicted"/>
<dbReference type="Proteomes" id="UP000735302">
    <property type="component" value="Unassembled WGS sequence"/>
</dbReference>
<organism evidence="2 3">
    <name type="scientific">Plakobranchus ocellatus</name>
    <dbReference type="NCBI Taxonomy" id="259542"/>
    <lineage>
        <taxon>Eukaryota</taxon>
        <taxon>Metazoa</taxon>
        <taxon>Spiralia</taxon>
        <taxon>Lophotrochozoa</taxon>
        <taxon>Mollusca</taxon>
        <taxon>Gastropoda</taxon>
        <taxon>Heterobranchia</taxon>
        <taxon>Euthyneura</taxon>
        <taxon>Panpulmonata</taxon>
        <taxon>Sacoglossa</taxon>
        <taxon>Placobranchoidea</taxon>
        <taxon>Plakobranchidae</taxon>
        <taxon>Plakobranchus</taxon>
    </lineage>
</organism>
<evidence type="ECO:0000256" key="1">
    <source>
        <dbReference type="SAM" id="SignalP"/>
    </source>
</evidence>